<evidence type="ECO:0000256" key="4">
    <source>
        <dbReference type="ARBA" id="ARBA00047304"/>
    </source>
</evidence>
<evidence type="ECO:0000256" key="1">
    <source>
        <dbReference type="ARBA" id="ARBA00011982"/>
    </source>
</evidence>
<dbReference type="SUPFAM" id="SSF52200">
    <property type="entry name" value="Toll/Interleukin receptor TIR domain"/>
    <property type="match status" value="2"/>
</dbReference>
<evidence type="ECO:0000256" key="5">
    <source>
        <dbReference type="SAM" id="MobiDB-lite"/>
    </source>
</evidence>
<keyword evidence="3" id="KW-0520">NAD</keyword>
<comment type="catalytic activity">
    <reaction evidence="4">
        <text>NAD(+) + H2O = ADP-D-ribose + nicotinamide + H(+)</text>
        <dbReference type="Rhea" id="RHEA:16301"/>
        <dbReference type="ChEBI" id="CHEBI:15377"/>
        <dbReference type="ChEBI" id="CHEBI:15378"/>
        <dbReference type="ChEBI" id="CHEBI:17154"/>
        <dbReference type="ChEBI" id="CHEBI:57540"/>
        <dbReference type="ChEBI" id="CHEBI:57967"/>
        <dbReference type="EC" id="3.2.2.6"/>
    </reaction>
    <physiologicalReaction direction="left-to-right" evidence="4">
        <dbReference type="Rhea" id="RHEA:16302"/>
    </physiologicalReaction>
</comment>
<dbReference type="GO" id="GO:0061809">
    <property type="term" value="F:NAD+ nucleosidase activity, cyclic ADP-ribose generating"/>
    <property type="evidence" value="ECO:0007669"/>
    <property type="project" value="UniProtKB-EC"/>
</dbReference>
<keyword evidence="6" id="KW-0732">Signal</keyword>
<dbReference type="EMBL" id="JBJKBG010000004">
    <property type="protein sequence ID" value="KAL3742422.1"/>
    <property type="molecule type" value="Genomic_DNA"/>
</dbReference>
<dbReference type="Pfam" id="PF01582">
    <property type="entry name" value="TIR"/>
    <property type="match status" value="2"/>
</dbReference>
<evidence type="ECO:0000256" key="3">
    <source>
        <dbReference type="ARBA" id="ARBA00023027"/>
    </source>
</evidence>
<protein>
    <recommendedName>
        <fullName evidence="1">ADP-ribosyl cyclase/cyclic ADP-ribose hydrolase</fullName>
        <ecNumber evidence="1">3.2.2.6</ecNumber>
    </recommendedName>
</protein>
<feature type="region of interest" description="Disordered" evidence="5">
    <location>
        <begin position="391"/>
        <end position="412"/>
    </location>
</feature>
<evidence type="ECO:0000256" key="6">
    <source>
        <dbReference type="SAM" id="SignalP"/>
    </source>
</evidence>
<accession>A0ABD3KSR1</accession>
<feature type="chain" id="PRO_5044781337" description="ADP-ribosyl cyclase/cyclic ADP-ribose hydrolase" evidence="6">
    <location>
        <begin position="19"/>
        <end position="412"/>
    </location>
</feature>
<evidence type="ECO:0000313" key="9">
    <source>
        <dbReference type="Proteomes" id="UP001634007"/>
    </source>
</evidence>
<dbReference type="FunFam" id="3.40.50.10140:FF:000007">
    <property type="entry name" value="Disease resistance protein (TIR-NBS-LRR class)"/>
    <property type="match status" value="2"/>
</dbReference>
<dbReference type="InterPro" id="IPR035897">
    <property type="entry name" value="Toll_tir_struct_dom_sf"/>
</dbReference>
<keyword evidence="2" id="KW-0378">Hydrolase</keyword>
<dbReference type="InterPro" id="IPR000157">
    <property type="entry name" value="TIR_dom"/>
</dbReference>
<gene>
    <name evidence="8" type="ORF">ACJRO7_017835</name>
</gene>
<feature type="domain" description="TIR" evidence="7">
    <location>
        <begin position="31"/>
        <end position="169"/>
    </location>
</feature>
<dbReference type="AlphaFoldDB" id="A0ABD3KSR1"/>
<dbReference type="EC" id="3.2.2.6" evidence="1"/>
<proteinExistence type="predicted"/>
<evidence type="ECO:0000313" key="8">
    <source>
        <dbReference type="EMBL" id="KAL3742422.1"/>
    </source>
</evidence>
<comment type="caution">
    <text evidence="8">The sequence shown here is derived from an EMBL/GenBank/DDBJ whole genome shotgun (WGS) entry which is preliminary data.</text>
</comment>
<feature type="signal peptide" evidence="6">
    <location>
        <begin position="1"/>
        <end position="18"/>
    </location>
</feature>
<dbReference type="Gene3D" id="3.40.50.10140">
    <property type="entry name" value="Toll/interleukin-1 receptor homology (TIR) domain"/>
    <property type="match status" value="2"/>
</dbReference>
<dbReference type="SMART" id="SM00255">
    <property type="entry name" value="TIR"/>
    <property type="match status" value="2"/>
</dbReference>
<keyword evidence="9" id="KW-1185">Reference proteome</keyword>
<feature type="domain" description="TIR" evidence="7">
    <location>
        <begin position="225"/>
        <end position="363"/>
    </location>
</feature>
<organism evidence="8 9">
    <name type="scientific">Eucalyptus globulus</name>
    <name type="common">Tasmanian blue gum</name>
    <dbReference type="NCBI Taxonomy" id="34317"/>
    <lineage>
        <taxon>Eukaryota</taxon>
        <taxon>Viridiplantae</taxon>
        <taxon>Streptophyta</taxon>
        <taxon>Embryophyta</taxon>
        <taxon>Tracheophyta</taxon>
        <taxon>Spermatophyta</taxon>
        <taxon>Magnoliopsida</taxon>
        <taxon>eudicotyledons</taxon>
        <taxon>Gunneridae</taxon>
        <taxon>Pentapetalae</taxon>
        <taxon>rosids</taxon>
        <taxon>malvids</taxon>
        <taxon>Myrtales</taxon>
        <taxon>Myrtaceae</taxon>
        <taxon>Myrtoideae</taxon>
        <taxon>Eucalypteae</taxon>
        <taxon>Eucalyptus</taxon>
    </lineage>
</organism>
<dbReference type="PANTHER" id="PTHR32009">
    <property type="entry name" value="TMV RESISTANCE PROTEIN N-LIKE"/>
    <property type="match status" value="1"/>
</dbReference>
<reference evidence="8 9" key="1">
    <citation type="submission" date="2024-11" db="EMBL/GenBank/DDBJ databases">
        <title>Chromosome-level genome assembly of Eucalyptus globulus Labill. provides insights into its genome evolution.</title>
        <authorList>
            <person name="Li X."/>
        </authorList>
    </citation>
    <scope>NUCLEOTIDE SEQUENCE [LARGE SCALE GENOMIC DNA]</scope>
    <source>
        <strain evidence="8">CL2024</strain>
        <tissue evidence="8">Fresh tender leaves</tissue>
    </source>
</reference>
<evidence type="ECO:0000256" key="2">
    <source>
        <dbReference type="ARBA" id="ARBA00022801"/>
    </source>
</evidence>
<evidence type="ECO:0000259" key="7">
    <source>
        <dbReference type="SMART" id="SM00255"/>
    </source>
</evidence>
<dbReference type="PANTHER" id="PTHR32009:SF39">
    <property type="entry name" value="TIR DOMAIN-CONTAINING PROTEIN"/>
    <property type="match status" value="1"/>
</dbReference>
<dbReference type="Proteomes" id="UP001634007">
    <property type="component" value="Unassembled WGS sequence"/>
</dbReference>
<name>A0ABD3KSR1_EUCGL</name>
<sequence>MFALAIVLLLAHISLCACRFQQEKRSVASQNYDVFLSFKGGDTRTGFTDFLYNSLVAAGVHVFRDDDALPVGKEIGAEILRAIRGCRIAIPIISEQYAQSKWCLRELTEVMDCYKKHGKSVFPVFYKVHVVDVSRQGRNFEEALSKHERQCSSEEVQEWRKALTSVARIRGWISQTVANGHEGELVKMIVAKVSSELKTTWIERLPIFIRSVYLHLSEKKRKESKCQVFLAFRGPDTRHGFAAFLYISLVAAGIRVYGDDDPNLIGKDVAHEIFNAIDHSKISIPIISERYASSHWCLKELAQMVECKRTKGQKILPIFYKVRPSYVRDISHCFGEDMLRHKELVDESNYEQWEQALKEVGSSKGWVSEKIANGHEGILVKQVIKEVSKILKNPQTHDPPSPPLNIDKSRSK</sequence>